<dbReference type="SUPFAM" id="SSF55961">
    <property type="entry name" value="Bet v1-like"/>
    <property type="match status" value="1"/>
</dbReference>
<dbReference type="OrthoDB" id="1072116at2759"/>
<dbReference type="PANTHER" id="PTHR31907">
    <property type="entry name" value="MLP-LIKE PROTEIN 423"/>
    <property type="match status" value="1"/>
</dbReference>
<dbReference type="SMART" id="SM01037">
    <property type="entry name" value="Bet_v_1"/>
    <property type="match status" value="1"/>
</dbReference>
<dbReference type="Pfam" id="PF00407">
    <property type="entry name" value="Bet_v_1"/>
    <property type="match status" value="1"/>
</dbReference>
<comment type="caution">
    <text evidence="2">The sequence shown here is derived from an EMBL/GenBank/DDBJ whole genome shotgun (WGS) entry which is preliminary data.</text>
</comment>
<accession>A0A2U1MRX2</accession>
<dbReference type="InterPro" id="IPR000916">
    <property type="entry name" value="Bet_v_I/MLP"/>
</dbReference>
<dbReference type="EMBL" id="PKPP01004518">
    <property type="protein sequence ID" value="PWA63982.1"/>
    <property type="molecule type" value="Genomic_DNA"/>
</dbReference>
<dbReference type="GO" id="GO:0006952">
    <property type="term" value="P:defense response"/>
    <property type="evidence" value="ECO:0007669"/>
    <property type="project" value="InterPro"/>
</dbReference>
<dbReference type="AlphaFoldDB" id="A0A2U1MRX2"/>
<reference evidence="2 3" key="1">
    <citation type="journal article" date="2018" name="Mol. Plant">
        <title>The genome of Artemisia annua provides insight into the evolution of Asteraceae family and artemisinin biosynthesis.</title>
        <authorList>
            <person name="Shen Q."/>
            <person name="Zhang L."/>
            <person name="Liao Z."/>
            <person name="Wang S."/>
            <person name="Yan T."/>
            <person name="Shi P."/>
            <person name="Liu M."/>
            <person name="Fu X."/>
            <person name="Pan Q."/>
            <person name="Wang Y."/>
            <person name="Lv Z."/>
            <person name="Lu X."/>
            <person name="Zhang F."/>
            <person name="Jiang W."/>
            <person name="Ma Y."/>
            <person name="Chen M."/>
            <person name="Hao X."/>
            <person name="Li L."/>
            <person name="Tang Y."/>
            <person name="Lv G."/>
            <person name="Zhou Y."/>
            <person name="Sun X."/>
            <person name="Brodelius P.E."/>
            <person name="Rose J.K.C."/>
            <person name="Tang K."/>
        </authorList>
    </citation>
    <scope>NUCLEOTIDE SEQUENCE [LARGE SCALE GENOMIC DNA]</scope>
    <source>
        <strain evidence="3">cv. Huhao1</strain>
        <tissue evidence="2">Leaf</tissue>
    </source>
</reference>
<proteinExistence type="predicted"/>
<organism evidence="2 3">
    <name type="scientific">Artemisia annua</name>
    <name type="common">Sweet wormwood</name>
    <dbReference type="NCBI Taxonomy" id="35608"/>
    <lineage>
        <taxon>Eukaryota</taxon>
        <taxon>Viridiplantae</taxon>
        <taxon>Streptophyta</taxon>
        <taxon>Embryophyta</taxon>
        <taxon>Tracheophyta</taxon>
        <taxon>Spermatophyta</taxon>
        <taxon>Magnoliopsida</taxon>
        <taxon>eudicotyledons</taxon>
        <taxon>Gunneridae</taxon>
        <taxon>Pentapetalae</taxon>
        <taxon>asterids</taxon>
        <taxon>campanulids</taxon>
        <taxon>Asterales</taxon>
        <taxon>Asteraceae</taxon>
        <taxon>Asteroideae</taxon>
        <taxon>Anthemideae</taxon>
        <taxon>Artemisiinae</taxon>
        <taxon>Artemisia</taxon>
    </lineage>
</organism>
<sequence>MALVGKIAGQVEIRSGGKALHDLLRHIPNDIPGMCPDKVHGCDLVSGERGVVGSTICWHYTHEKKKASTQIIESVDETNHTIRLKVIGGELIEIYKAFTLIYHCESKDGKDWGTWTFEFERADTSVPYPTSLMDYLCDVLKDMDAGASAK</sequence>
<keyword evidence="3" id="KW-1185">Reference proteome</keyword>
<evidence type="ECO:0000259" key="1">
    <source>
        <dbReference type="SMART" id="SM01037"/>
    </source>
</evidence>
<dbReference type="Proteomes" id="UP000245207">
    <property type="component" value="Unassembled WGS sequence"/>
</dbReference>
<dbReference type="Gene3D" id="3.30.530.20">
    <property type="match status" value="1"/>
</dbReference>
<dbReference type="InterPro" id="IPR051761">
    <property type="entry name" value="MLP-like_ligand-binding"/>
</dbReference>
<dbReference type="STRING" id="35608.A0A2U1MRX2"/>
<name>A0A2U1MRX2_ARTAN</name>
<evidence type="ECO:0000313" key="3">
    <source>
        <dbReference type="Proteomes" id="UP000245207"/>
    </source>
</evidence>
<evidence type="ECO:0000313" key="2">
    <source>
        <dbReference type="EMBL" id="PWA63982.1"/>
    </source>
</evidence>
<gene>
    <name evidence="2" type="ORF">CTI12_AA346530</name>
</gene>
<protein>
    <submittedName>
        <fullName evidence="2">START-like domain, Major latex protein domain protein</fullName>
    </submittedName>
</protein>
<dbReference type="InterPro" id="IPR023393">
    <property type="entry name" value="START-like_dom_sf"/>
</dbReference>
<feature type="domain" description="Bet v I/Major latex protein" evidence="1">
    <location>
        <begin position="2"/>
        <end position="150"/>
    </location>
</feature>